<evidence type="ECO:0000313" key="3">
    <source>
        <dbReference type="EMBL" id="MEM4988044.1"/>
    </source>
</evidence>
<feature type="domain" description="eCIS core" evidence="2">
    <location>
        <begin position="81"/>
        <end position="155"/>
    </location>
</feature>
<dbReference type="RefSeq" id="WP_342829534.1">
    <property type="nucleotide sequence ID" value="NZ_JBANDC010000007.1"/>
</dbReference>
<gene>
    <name evidence="3" type="ORF">V8G57_11665</name>
</gene>
<accession>A0ABU9PVJ9</accession>
<feature type="compositionally biased region" description="Polar residues" evidence="1">
    <location>
        <begin position="155"/>
        <end position="164"/>
    </location>
</feature>
<comment type="caution">
    <text evidence="3">The sequence shown here is derived from an EMBL/GenBank/DDBJ whole genome shotgun (WGS) entry which is preliminary data.</text>
</comment>
<evidence type="ECO:0000256" key="1">
    <source>
        <dbReference type="SAM" id="MobiDB-lite"/>
    </source>
</evidence>
<sequence>MSSRSFTTAQAPAKPQAAPPVAAGFAQRRCSCGQHVIGGGKCAECKRKAGLQRKKGDHAQDLGDMDVLPDAVPQTQGQPISGLTRAFMETRFQHDFSQVRVHTGSTAAESAQAVNALAYTVGRDIVFGADQYMPHTASGALLLAHELTHVVQQANVAPSASSKPISDPDDAAEREADAVASQVVSGDDHQPVAVRQSPIAALHALDQGTGIGIGIGIGVAGFGALAIAGLAGAFDKTEFSDQELTNYLAVLDTGRIEGHTDSDNKARALVKRWVTGTSSFLLSPVRKMFMIREMQDGFVSDDDREGILTLLENSPDMGLAAILSPPLNFPSLLSDLNSGAFANRTILFFVKRMSLHSDPLLAQFVSWYAKENFGSDQQAMAQKILRDVLAVSNLDFADAAEFKNEISKRLRISGLMRESQADSNGFDYPENIKSNDVNEPNGCADYQAPPEGSIYNPANARVNKAARDYWSNVVTTNGAANPSERNLSYYFDLSPKGKENAYEALKTLFTPQDSICDKTLIHCDYLVNVIQFRTYAETIGIDKFNDYVKGGRILMRLTYTGFSDPYQVQDRPSPKGLGYSQNARPQSRSDLMIGDHVTFWNHLAFDGLNEITGSPWRLENAVLVDKGAKGEDMFQGHGSGAPVNEHEMLKELAVAFNGLAKPALAATEEMKLGHLQQSEFVQKYGHQVRMQQGRWVVVDPGRESFRNGWIYDLRPVDEANPEADPWLPGLKDPMNLNQMNVVDRPIESAPGKAPTP</sequence>
<dbReference type="Pfam" id="PF13699">
    <property type="entry name" value="eCIS_core"/>
    <property type="match status" value="1"/>
</dbReference>
<evidence type="ECO:0000313" key="4">
    <source>
        <dbReference type="Proteomes" id="UP001495910"/>
    </source>
</evidence>
<protein>
    <submittedName>
        <fullName evidence="3">DUF4157 domain-containing protein</fullName>
    </submittedName>
</protein>
<keyword evidence="4" id="KW-1185">Reference proteome</keyword>
<name>A0ABU9PVJ9_9BURK</name>
<dbReference type="InterPro" id="IPR025295">
    <property type="entry name" value="eCIS_core_dom"/>
</dbReference>
<feature type="region of interest" description="Disordered" evidence="1">
    <location>
        <begin position="155"/>
        <end position="188"/>
    </location>
</feature>
<proteinExistence type="predicted"/>
<evidence type="ECO:0000259" key="2">
    <source>
        <dbReference type="Pfam" id="PF13699"/>
    </source>
</evidence>
<reference evidence="3 4" key="1">
    <citation type="submission" date="2024-02" db="EMBL/GenBank/DDBJ databases">
        <title>Draft genome sequence of Collimonas sp. strain H4R21, an effective mineral-weathering bacterial strain isolated from the beech rhizosphere.</title>
        <authorList>
            <person name="Morin E."/>
            <person name="Uroz S."/>
            <person name="Leveau J.H.J."/>
            <person name="Kumar R."/>
            <person name="Rey M.W."/>
            <person name="Pham J."/>
        </authorList>
    </citation>
    <scope>NUCLEOTIDE SEQUENCE [LARGE SCALE GENOMIC DNA]</scope>
    <source>
        <strain evidence="3 4">H4R21</strain>
    </source>
</reference>
<feature type="region of interest" description="Disordered" evidence="1">
    <location>
        <begin position="565"/>
        <end position="585"/>
    </location>
</feature>
<organism evidence="3 4">
    <name type="scientific">Collimonas rhizosphaerae</name>
    <dbReference type="NCBI Taxonomy" id="3126357"/>
    <lineage>
        <taxon>Bacteria</taxon>
        <taxon>Pseudomonadati</taxon>
        <taxon>Pseudomonadota</taxon>
        <taxon>Betaproteobacteria</taxon>
        <taxon>Burkholderiales</taxon>
        <taxon>Oxalobacteraceae</taxon>
        <taxon>Collimonas</taxon>
    </lineage>
</organism>
<dbReference type="EMBL" id="JBANDC010000007">
    <property type="protein sequence ID" value="MEM4988044.1"/>
    <property type="molecule type" value="Genomic_DNA"/>
</dbReference>
<dbReference type="Proteomes" id="UP001495910">
    <property type="component" value="Unassembled WGS sequence"/>
</dbReference>